<dbReference type="InterPro" id="IPR003785">
    <property type="entry name" value="Creatininase/forma_Hydrolase"/>
</dbReference>
<evidence type="ECO:0000256" key="3">
    <source>
        <dbReference type="ARBA" id="ARBA00022801"/>
    </source>
</evidence>
<dbReference type="InterPro" id="IPR024087">
    <property type="entry name" value="Creatininase-like_sf"/>
</dbReference>
<keyword evidence="2" id="KW-0479">Metal-binding</keyword>
<dbReference type="GO" id="GO:0046872">
    <property type="term" value="F:metal ion binding"/>
    <property type="evidence" value="ECO:0007669"/>
    <property type="project" value="UniProtKB-KW"/>
</dbReference>
<dbReference type="PANTHER" id="PTHR35005">
    <property type="entry name" value="3-DEHYDRO-SCYLLO-INOSOSE HYDROLASE"/>
    <property type="match status" value="1"/>
</dbReference>
<reference evidence="6 7" key="1">
    <citation type="submission" date="2014-06" db="EMBL/GenBank/DDBJ databases">
        <authorList>
            <person name="Urmite Genomes Urmite Genomes"/>
        </authorList>
    </citation>
    <scope>NUCLEOTIDE SEQUENCE [LARGE SCALE GENOMIC DNA]</scope>
</reference>
<dbReference type="SUPFAM" id="SSF102215">
    <property type="entry name" value="Creatininase"/>
    <property type="match status" value="1"/>
</dbReference>
<dbReference type="STRING" id="1034943.BN59_00343"/>
<protein>
    <submittedName>
        <fullName evidence="6">Creatinine amidohydrolase</fullName>
    </submittedName>
</protein>
<evidence type="ECO:0000256" key="2">
    <source>
        <dbReference type="ARBA" id="ARBA00022723"/>
    </source>
</evidence>
<keyword evidence="7" id="KW-1185">Reference proteome</keyword>
<dbReference type="AlphaFoldDB" id="A0A078KWF0"/>
<dbReference type="GO" id="GO:0016811">
    <property type="term" value="F:hydrolase activity, acting on carbon-nitrogen (but not peptide) bonds, in linear amides"/>
    <property type="evidence" value="ECO:0007669"/>
    <property type="project" value="TreeGrafter"/>
</dbReference>
<evidence type="ECO:0000256" key="1">
    <source>
        <dbReference type="ARBA" id="ARBA00001947"/>
    </source>
</evidence>
<dbReference type="eggNOG" id="COG1402">
    <property type="taxonomic scope" value="Bacteria"/>
</dbReference>
<dbReference type="EMBL" id="CCSB01000001">
    <property type="protein sequence ID" value="CDZ76079.1"/>
    <property type="molecule type" value="Genomic_DNA"/>
</dbReference>
<dbReference type="PROSITE" id="PS51257">
    <property type="entry name" value="PROKAR_LIPOPROTEIN"/>
    <property type="match status" value="1"/>
</dbReference>
<sequence length="239" mass="27026">MAEVKWPTIELAFKEDIPVIIPLGAGCKEHGYHLPMNTDLIIAEYLANWVMAHYQVLIAPTIQYSYFPAFSDYPGSATLSYETAVNFFVELCNTWYKQGAKRFYVLNTGLSTNAVLSQATNDLQRRGIDFSYFDFSMLYELEEIKRVSEQKRGSHADEIETSIILAIRPEVVDMAKACAEENPDKPGPLSRENREDRTVSFSGVWGNPTLATQEKGAIALELLKQLLSKDLERLCKLND</sequence>
<gene>
    <name evidence="6" type="primary">crnA</name>
    <name evidence="6" type="ORF">BN59_00343</name>
</gene>
<evidence type="ECO:0000313" key="6">
    <source>
        <dbReference type="EMBL" id="CDZ76079.1"/>
    </source>
</evidence>
<comment type="similarity">
    <text evidence="5">Belongs to the creatininase superfamily.</text>
</comment>
<dbReference type="GO" id="GO:0009231">
    <property type="term" value="P:riboflavin biosynthetic process"/>
    <property type="evidence" value="ECO:0007669"/>
    <property type="project" value="TreeGrafter"/>
</dbReference>
<evidence type="ECO:0000313" key="7">
    <source>
        <dbReference type="Proteomes" id="UP000044071"/>
    </source>
</evidence>
<organism evidence="6 7">
    <name type="scientific">Legionella massiliensis</name>
    <dbReference type="NCBI Taxonomy" id="1034943"/>
    <lineage>
        <taxon>Bacteria</taxon>
        <taxon>Pseudomonadati</taxon>
        <taxon>Pseudomonadota</taxon>
        <taxon>Gammaproteobacteria</taxon>
        <taxon>Legionellales</taxon>
        <taxon>Legionellaceae</taxon>
        <taxon>Legionella</taxon>
    </lineage>
</organism>
<proteinExistence type="inferred from homology"/>
<dbReference type="Gene3D" id="3.40.50.10310">
    <property type="entry name" value="Creatininase"/>
    <property type="match status" value="1"/>
</dbReference>
<name>A0A078KWF0_9GAMM</name>
<accession>A0A078KWF0</accession>
<keyword evidence="4" id="KW-0862">Zinc</keyword>
<dbReference type="Pfam" id="PF02633">
    <property type="entry name" value="Creatininase"/>
    <property type="match status" value="1"/>
</dbReference>
<dbReference type="RefSeq" id="WP_043872686.1">
    <property type="nucleotide sequence ID" value="NZ_CCVW01000001.1"/>
</dbReference>
<evidence type="ECO:0000256" key="5">
    <source>
        <dbReference type="ARBA" id="ARBA00024029"/>
    </source>
</evidence>
<dbReference type="Proteomes" id="UP000044071">
    <property type="component" value="Unassembled WGS sequence"/>
</dbReference>
<dbReference type="PANTHER" id="PTHR35005:SF1">
    <property type="entry name" value="2-AMINO-5-FORMYLAMINO-6-RIBOSYLAMINOPYRIMIDIN-4(3H)-ONE 5'-MONOPHOSPHATE DEFORMYLASE"/>
    <property type="match status" value="1"/>
</dbReference>
<evidence type="ECO:0000256" key="4">
    <source>
        <dbReference type="ARBA" id="ARBA00022833"/>
    </source>
</evidence>
<comment type="cofactor">
    <cofactor evidence="1">
        <name>Zn(2+)</name>
        <dbReference type="ChEBI" id="CHEBI:29105"/>
    </cofactor>
</comment>
<keyword evidence="3 6" id="KW-0378">Hydrolase</keyword>